<protein>
    <submittedName>
        <fullName evidence="1">Uncharacterized protein</fullName>
    </submittedName>
</protein>
<evidence type="ECO:0000313" key="1">
    <source>
        <dbReference type="EMBL" id="CCT61180.1"/>
    </source>
</evidence>
<dbReference type="InParanoid" id="M1ZJJ3"/>
<proteinExistence type="predicted"/>
<dbReference type="EMBL" id="FP929136">
    <property type="protein sequence ID" value="CCT61180.1"/>
    <property type="molecule type" value="Genomic_DNA"/>
</dbReference>
<accession>M1ZJJ3</accession>
<evidence type="ECO:0000313" key="2">
    <source>
        <dbReference type="Proteomes" id="UP000002668"/>
    </source>
</evidence>
<dbReference type="VEuPathDB" id="FungiDB:Lema_P125860.1"/>
<reference evidence="1 2" key="1">
    <citation type="journal article" date="2011" name="Nat. Commun.">
        <title>Effector diversification within compartments of the Leptosphaeria maculans genome affected by Repeat-Induced Point mutations.</title>
        <authorList>
            <person name="Rouxel T."/>
            <person name="Grandaubert J."/>
            <person name="Hane J.K."/>
            <person name="Hoede C."/>
            <person name="van de Wouw A.P."/>
            <person name="Couloux A."/>
            <person name="Dominguez V."/>
            <person name="Anthouard V."/>
            <person name="Bally P."/>
            <person name="Bourras S."/>
            <person name="Cozijnsen A.J."/>
            <person name="Ciuffetti L.M."/>
            <person name="Degrave A."/>
            <person name="Dilmaghani A."/>
            <person name="Duret L."/>
            <person name="Fudal I."/>
            <person name="Goodwin S.B."/>
            <person name="Gout L."/>
            <person name="Glaser N."/>
            <person name="Linglin J."/>
            <person name="Kema G.H.J."/>
            <person name="Lapalu N."/>
            <person name="Lawrence C.B."/>
            <person name="May K."/>
            <person name="Meyer M."/>
            <person name="Ollivier B."/>
            <person name="Poulain J."/>
            <person name="Schoch C.L."/>
            <person name="Simon A."/>
            <person name="Spatafora J.W."/>
            <person name="Stachowiak A."/>
            <person name="Turgeon B.G."/>
            <person name="Tyler B.M."/>
            <person name="Vincent D."/>
            <person name="Weissenbach J."/>
            <person name="Amselem J."/>
            <person name="Quesneville H."/>
            <person name="Oliver R.P."/>
            <person name="Wincker P."/>
            <person name="Balesdent M.-H."/>
            <person name="Howlett B.J."/>
        </authorList>
    </citation>
    <scope>NUCLEOTIDE SEQUENCE [LARGE SCALE GENOMIC DNA]</scope>
    <source>
        <strain evidence="2">JN3 / isolate v23.1.3 / race Av1-4-5-6-7-8</strain>
    </source>
</reference>
<dbReference type="AlphaFoldDB" id="M1ZJJ3"/>
<gene>
    <name evidence="1" type="ORF">Lema_P125860.1</name>
</gene>
<dbReference type="Proteomes" id="UP000002668">
    <property type="component" value="Genome"/>
</dbReference>
<organism evidence="1 2">
    <name type="scientific">Leptosphaeria maculans (strain JN3 / isolate v23.1.3 / race Av1-4-5-6-7-8)</name>
    <name type="common">Blackleg fungus</name>
    <name type="synonym">Phoma lingam</name>
    <dbReference type="NCBI Taxonomy" id="985895"/>
    <lineage>
        <taxon>Eukaryota</taxon>
        <taxon>Fungi</taxon>
        <taxon>Dikarya</taxon>
        <taxon>Ascomycota</taxon>
        <taxon>Pezizomycotina</taxon>
        <taxon>Dothideomycetes</taxon>
        <taxon>Pleosporomycetidae</taxon>
        <taxon>Pleosporales</taxon>
        <taxon>Pleosporineae</taxon>
        <taxon>Leptosphaeriaceae</taxon>
        <taxon>Plenodomus</taxon>
        <taxon>Plenodomus lingam/Leptosphaeria maculans species complex</taxon>
    </lineage>
</organism>
<name>M1ZJJ3_LEPMJ</name>
<sequence>MKVAFPPRLVPKYSNLLRRAFHDIFTTIALFESNSTTINYGNKPPPHNYTAPPQNPPITFPGNPLILRQHQSALQLLAPIPYLLLASYAFPLAPIPYLLLASYAFPLAPVLLYTPRLCQHATHPTWRRRPIKTTVTCMWTFTKSDVQDMDVDLFGVEYVGGWGE</sequence>
<keyword evidence="2" id="KW-1185">Reference proteome</keyword>